<organism evidence="2 3">
    <name type="scientific">Agaribacillus aureus</name>
    <dbReference type="NCBI Taxonomy" id="3051825"/>
    <lineage>
        <taxon>Bacteria</taxon>
        <taxon>Pseudomonadati</taxon>
        <taxon>Bacteroidota</taxon>
        <taxon>Cytophagia</taxon>
        <taxon>Cytophagales</taxon>
        <taxon>Splendidivirgaceae</taxon>
        <taxon>Agaribacillus</taxon>
    </lineage>
</organism>
<feature type="transmembrane region" description="Helical" evidence="1">
    <location>
        <begin position="12"/>
        <end position="37"/>
    </location>
</feature>
<evidence type="ECO:0000256" key="1">
    <source>
        <dbReference type="SAM" id="Phobius"/>
    </source>
</evidence>
<keyword evidence="3" id="KW-1185">Reference proteome</keyword>
<dbReference type="RefSeq" id="WP_346757235.1">
    <property type="nucleotide sequence ID" value="NZ_JAUJEB010000001.1"/>
</dbReference>
<evidence type="ECO:0000313" key="3">
    <source>
        <dbReference type="Proteomes" id="UP001172083"/>
    </source>
</evidence>
<dbReference type="EMBL" id="JAUJEB010000001">
    <property type="protein sequence ID" value="MDN5211908.1"/>
    <property type="molecule type" value="Genomic_DNA"/>
</dbReference>
<keyword evidence="1" id="KW-0812">Transmembrane</keyword>
<gene>
    <name evidence="2" type="ORF">QQ020_07590</name>
</gene>
<name>A0ABT8L6Q3_9BACT</name>
<proteinExistence type="predicted"/>
<evidence type="ECO:0000313" key="2">
    <source>
        <dbReference type="EMBL" id="MDN5211908.1"/>
    </source>
</evidence>
<reference evidence="2" key="1">
    <citation type="submission" date="2023-06" db="EMBL/GenBank/DDBJ databases">
        <title>Genomic of Agaribacillus aureum.</title>
        <authorList>
            <person name="Wang G."/>
        </authorList>
    </citation>
    <scope>NUCLEOTIDE SEQUENCE</scope>
    <source>
        <strain evidence="2">BMA12</strain>
    </source>
</reference>
<dbReference type="Proteomes" id="UP001172083">
    <property type="component" value="Unassembled WGS sequence"/>
</dbReference>
<comment type="caution">
    <text evidence="2">The sequence shown here is derived from an EMBL/GenBank/DDBJ whole genome shotgun (WGS) entry which is preliminary data.</text>
</comment>
<protein>
    <submittedName>
        <fullName evidence="2">Uncharacterized protein</fullName>
    </submittedName>
</protein>
<accession>A0ABT8L6Q3</accession>
<keyword evidence="1" id="KW-1133">Transmembrane helix</keyword>
<sequence length="274" mass="31669">MKIEKIKNYNQMLLAVLGTIAIIFALVGLIAFAVMIIDEFRWNRNNEMETGILSEEKIEELQKENKREQVISYELPQLVDTPNAIYIIPVSHITLHEPEGIQGLLDASYSNSKQDIDSRYASQFYGVYNNLIVYDQKAETSNKLFEKRVNFNEIKAEYFSDDILLLFKVAEKDTYRDGVINLQDYKSLYIYSISEGQLKKIGNDDMDIFSYAFLGDSKDLIIQFGIDKNKNGRYKSYNEPTIIKRYHYLSGSLTDIVNPTTHTNLQMMLEGSEK</sequence>
<keyword evidence="1" id="KW-0472">Membrane</keyword>